<feature type="repeat" description="WD" evidence="1">
    <location>
        <begin position="15"/>
        <end position="35"/>
    </location>
</feature>
<dbReference type="SMART" id="SM00320">
    <property type="entry name" value="WD40"/>
    <property type="match status" value="2"/>
</dbReference>
<dbReference type="OrthoDB" id="4336591at2"/>
<accession>A0A6L3VKK7</accession>
<evidence type="ECO:0000313" key="2">
    <source>
        <dbReference type="EMBL" id="KAB2371869.1"/>
    </source>
</evidence>
<evidence type="ECO:0000313" key="3">
    <source>
        <dbReference type="Proteomes" id="UP000483004"/>
    </source>
</evidence>
<organism evidence="2 3">
    <name type="scientific">Actinomadura montaniterrae</name>
    <dbReference type="NCBI Taxonomy" id="1803903"/>
    <lineage>
        <taxon>Bacteria</taxon>
        <taxon>Bacillati</taxon>
        <taxon>Actinomycetota</taxon>
        <taxon>Actinomycetes</taxon>
        <taxon>Streptosporangiales</taxon>
        <taxon>Thermomonosporaceae</taxon>
        <taxon>Actinomadura</taxon>
    </lineage>
</organism>
<dbReference type="Proteomes" id="UP000483004">
    <property type="component" value="Unassembled WGS sequence"/>
</dbReference>
<name>A0A6L3VKK7_9ACTN</name>
<protein>
    <submittedName>
        <fullName evidence="2">Uncharacterized protein</fullName>
    </submittedName>
</protein>
<dbReference type="PROSITE" id="PS50082">
    <property type="entry name" value="WD_REPEATS_2"/>
    <property type="match status" value="2"/>
</dbReference>
<keyword evidence="3" id="KW-1185">Reference proteome</keyword>
<dbReference type="InterPro" id="IPR011047">
    <property type="entry name" value="Quinoprotein_ADH-like_sf"/>
</dbReference>
<dbReference type="PANTHER" id="PTHR19879">
    <property type="entry name" value="TRANSCRIPTION INITIATION FACTOR TFIID"/>
    <property type="match status" value="1"/>
</dbReference>
<evidence type="ECO:0000256" key="1">
    <source>
        <dbReference type="PROSITE-ProRule" id="PRU00221"/>
    </source>
</evidence>
<dbReference type="Pfam" id="PF00400">
    <property type="entry name" value="WD40"/>
    <property type="match status" value="2"/>
</dbReference>
<sequence>MVRKLATGEAHAARFSPARTHLATGSRDGGVRLWNHAGGADLLVTYPHPGAVWAVAFSPDGDRLASGCEDGAVRIWPTSPLDVHEALRQRVADLSG</sequence>
<gene>
    <name evidence="2" type="ORF">F9B16_31230</name>
</gene>
<reference evidence="2 3" key="1">
    <citation type="submission" date="2019-09" db="EMBL/GenBank/DDBJ databases">
        <title>Actinomadura physcomitrii sp. nov., a novel actinomycete isolated from moss [Physcomitrium sphaericum (Ludw) Fuernr].</title>
        <authorList>
            <person name="Liu C."/>
            <person name="Zhuang X."/>
        </authorList>
    </citation>
    <scope>NUCLEOTIDE SEQUENCE [LARGE SCALE GENOMIC DNA]</scope>
    <source>
        <strain evidence="2 3">CYP1-1B</strain>
    </source>
</reference>
<dbReference type="Gene3D" id="2.130.10.10">
    <property type="entry name" value="YVTN repeat-like/Quinoprotein amine dehydrogenase"/>
    <property type="match status" value="1"/>
</dbReference>
<dbReference type="InterPro" id="IPR001680">
    <property type="entry name" value="WD40_rpt"/>
</dbReference>
<dbReference type="InterPro" id="IPR015943">
    <property type="entry name" value="WD40/YVTN_repeat-like_dom_sf"/>
</dbReference>
<proteinExistence type="predicted"/>
<dbReference type="PROSITE" id="PS50294">
    <property type="entry name" value="WD_REPEATS_REGION"/>
    <property type="match status" value="1"/>
</dbReference>
<keyword evidence="1" id="KW-0853">WD repeat</keyword>
<dbReference type="PANTHER" id="PTHR19879:SF9">
    <property type="entry name" value="TRANSCRIPTION INITIATION FACTOR TFIID SUBUNIT 5"/>
    <property type="match status" value="1"/>
</dbReference>
<feature type="repeat" description="WD" evidence="1">
    <location>
        <begin position="45"/>
        <end position="76"/>
    </location>
</feature>
<dbReference type="AlphaFoldDB" id="A0A6L3VKK7"/>
<dbReference type="SUPFAM" id="SSF50998">
    <property type="entry name" value="Quinoprotein alcohol dehydrogenase-like"/>
    <property type="match status" value="1"/>
</dbReference>
<dbReference type="EMBL" id="WBMR01000117">
    <property type="protein sequence ID" value="KAB2371869.1"/>
    <property type="molecule type" value="Genomic_DNA"/>
</dbReference>
<comment type="caution">
    <text evidence="2">The sequence shown here is derived from an EMBL/GenBank/DDBJ whole genome shotgun (WGS) entry which is preliminary data.</text>
</comment>